<evidence type="ECO:0000313" key="2">
    <source>
        <dbReference type="EMBL" id="KDN62298.1"/>
    </source>
</evidence>
<dbReference type="HOGENOM" id="CLU_1277532_0_0_1"/>
<gene>
    <name evidence="2" type="ORF">CSUB01_08358</name>
</gene>
<comment type="caution">
    <text evidence="2">The sequence shown here is derived from an EMBL/GenBank/DDBJ whole genome shotgun (WGS) entry which is preliminary data.</text>
</comment>
<organism evidence="2 3">
    <name type="scientific">Colletotrichum sublineola</name>
    <name type="common">Sorghum anthracnose fungus</name>
    <dbReference type="NCBI Taxonomy" id="1173701"/>
    <lineage>
        <taxon>Eukaryota</taxon>
        <taxon>Fungi</taxon>
        <taxon>Dikarya</taxon>
        <taxon>Ascomycota</taxon>
        <taxon>Pezizomycotina</taxon>
        <taxon>Sordariomycetes</taxon>
        <taxon>Hypocreomycetidae</taxon>
        <taxon>Glomerellales</taxon>
        <taxon>Glomerellaceae</taxon>
        <taxon>Colletotrichum</taxon>
        <taxon>Colletotrichum graminicola species complex</taxon>
    </lineage>
</organism>
<keyword evidence="3" id="KW-1185">Reference proteome</keyword>
<dbReference type="eggNOG" id="ENOG502T6BB">
    <property type="taxonomic scope" value="Eukaryota"/>
</dbReference>
<dbReference type="Proteomes" id="UP000027238">
    <property type="component" value="Unassembled WGS sequence"/>
</dbReference>
<name>A0A066WZI1_COLSU</name>
<reference evidence="3" key="1">
    <citation type="journal article" date="2014" name="Genome Announc.">
        <title>Draft genome sequence of Colletotrichum sublineola, a destructive pathogen of cultivated sorghum.</title>
        <authorList>
            <person name="Baroncelli R."/>
            <person name="Sanz-Martin J.M."/>
            <person name="Rech G.E."/>
            <person name="Sukno S.A."/>
            <person name="Thon M.R."/>
        </authorList>
    </citation>
    <scope>NUCLEOTIDE SEQUENCE [LARGE SCALE GENOMIC DNA]</scope>
    <source>
        <strain evidence="3">TX430BB</strain>
    </source>
</reference>
<dbReference type="OMA" id="MNALADC"/>
<keyword evidence="1" id="KW-0732">Signal</keyword>
<protein>
    <submittedName>
        <fullName evidence="2">Uncharacterized protein</fullName>
    </submittedName>
</protein>
<evidence type="ECO:0000256" key="1">
    <source>
        <dbReference type="SAM" id="SignalP"/>
    </source>
</evidence>
<evidence type="ECO:0000313" key="3">
    <source>
        <dbReference type="Proteomes" id="UP000027238"/>
    </source>
</evidence>
<dbReference type="AlphaFoldDB" id="A0A066WZI1"/>
<dbReference type="EMBL" id="JMSE01001337">
    <property type="protein sequence ID" value="KDN62298.1"/>
    <property type="molecule type" value="Genomic_DNA"/>
</dbReference>
<sequence>MLSQRFSAVLFLLLGSAFFGTIFAEPQRPFAGVQAYAVDYDWDDETGRWAFQIYSDGYKDGKEPVNIIMVNTQSKRLTILKAMNSLDMLQPRLKMRQVLKACWDMANLQPSDLKEILAYRIKDKDTMNALADCRKGMQLAPSDSFVVSLTDTDPAKTSCWSRIGSTIFASAIRGSILEFDVSKRVSQIRVDYGVDQKGVWDHMYYELSE</sequence>
<dbReference type="OrthoDB" id="4792004at2759"/>
<feature type="chain" id="PRO_5001629676" evidence="1">
    <location>
        <begin position="25"/>
        <end position="209"/>
    </location>
</feature>
<feature type="signal peptide" evidence="1">
    <location>
        <begin position="1"/>
        <end position="24"/>
    </location>
</feature>
<proteinExistence type="predicted"/>
<accession>A0A066WZI1</accession>